<evidence type="ECO:0000256" key="3">
    <source>
        <dbReference type="ARBA" id="ARBA00020737"/>
    </source>
</evidence>
<dbReference type="AlphaFoldDB" id="A0A7J7IV31"/>
<evidence type="ECO:0000256" key="6">
    <source>
        <dbReference type="PROSITE-ProRule" id="PRU00176"/>
    </source>
</evidence>
<dbReference type="SUPFAM" id="SSF54928">
    <property type="entry name" value="RNA-binding domain, RBD"/>
    <property type="match status" value="1"/>
</dbReference>
<dbReference type="InterPro" id="IPR000504">
    <property type="entry name" value="RRM_dom"/>
</dbReference>
<dbReference type="PANTHER" id="PTHR12311">
    <property type="entry name" value="ACTIVATOR OF BASAL TRANSCRIPTION 1"/>
    <property type="match status" value="1"/>
</dbReference>
<comment type="subcellular location">
    <subcellularLocation>
        <location evidence="1">Nucleus</location>
        <location evidence="1">Nucleolus</location>
    </subcellularLocation>
</comment>
<dbReference type="InterPro" id="IPR034353">
    <property type="entry name" value="ABT1/ESF2_RRM"/>
</dbReference>
<dbReference type="PROSITE" id="PS50102">
    <property type="entry name" value="RRM"/>
    <property type="match status" value="1"/>
</dbReference>
<dbReference type="PANTHER" id="PTHR12311:SF7">
    <property type="entry name" value="ACTIVATOR OF BASAL TRANSCRIPTION 1"/>
    <property type="match status" value="1"/>
</dbReference>
<dbReference type="EMBL" id="VXIV02003366">
    <property type="protein sequence ID" value="KAF6017700.1"/>
    <property type="molecule type" value="Genomic_DNA"/>
</dbReference>
<dbReference type="GO" id="GO:0000447">
    <property type="term" value="P:endonucleolytic cleavage in ITS1 to separate SSU-rRNA from 5.8S rRNA and LSU-rRNA from tricistronic rRNA transcript (SSU-rRNA, 5.8S rRNA, LSU-rRNA)"/>
    <property type="evidence" value="ECO:0007669"/>
    <property type="project" value="TreeGrafter"/>
</dbReference>
<feature type="domain" description="RRM" evidence="8">
    <location>
        <begin position="44"/>
        <end position="119"/>
    </location>
</feature>
<dbReference type="GO" id="GO:0000480">
    <property type="term" value="P:endonucleolytic cleavage in 5'-ETS of tricistronic rRNA transcript (SSU-rRNA, 5.8S rRNA, LSU-rRNA)"/>
    <property type="evidence" value="ECO:0007669"/>
    <property type="project" value="TreeGrafter"/>
</dbReference>
<sequence>MQRVMDDLEPSAPNDDQKSAEKSSDIEEEKETQKSTRVKEKTPGVIYLSSIPEGMQYNDVYRVFSELGDVGRISLQTGGPQPHHAKKKRFAEGWIEFLDKKKAKRCVLLLNNQRVGGKKRSKWFDCIWHMRYLPKFQWSHLTERLAYEQASNQQRMRTEINQARQEAHHYAEQIEWNQKHVRMASKHADWKSNKRAYDYTQKLTDEEIQKRKAGSKRVKQLEKSRSNVLGSLFGASAKSQPHSDAAE</sequence>
<dbReference type="GO" id="GO:0034462">
    <property type="term" value="P:small-subunit processome assembly"/>
    <property type="evidence" value="ECO:0007669"/>
    <property type="project" value="TreeGrafter"/>
</dbReference>
<dbReference type="CDD" id="cd12263">
    <property type="entry name" value="RRM_ABT1_like"/>
    <property type="match status" value="1"/>
</dbReference>
<dbReference type="InterPro" id="IPR012677">
    <property type="entry name" value="Nucleotide-bd_a/b_plait_sf"/>
</dbReference>
<comment type="caution">
    <text evidence="9">The sequence shown here is derived from an EMBL/GenBank/DDBJ whole genome shotgun (WGS) entry which is preliminary data.</text>
</comment>
<comment type="similarity">
    <text evidence="2">Belongs to the ESF2/ABP1 family.</text>
</comment>
<accession>A0A7J7IV31</accession>
<feature type="compositionally biased region" description="Basic and acidic residues" evidence="7">
    <location>
        <begin position="15"/>
        <end position="38"/>
    </location>
</feature>
<dbReference type="Proteomes" id="UP000593567">
    <property type="component" value="Unassembled WGS sequence"/>
</dbReference>
<dbReference type="Gene3D" id="3.30.70.330">
    <property type="match status" value="1"/>
</dbReference>
<proteinExistence type="inferred from homology"/>
<evidence type="ECO:0000313" key="9">
    <source>
        <dbReference type="EMBL" id="KAF6017700.1"/>
    </source>
</evidence>
<dbReference type="InterPro" id="IPR035979">
    <property type="entry name" value="RBD_domain_sf"/>
</dbReference>
<evidence type="ECO:0000259" key="8">
    <source>
        <dbReference type="PROSITE" id="PS50102"/>
    </source>
</evidence>
<organism evidence="9 10">
    <name type="scientific">Bugula neritina</name>
    <name type="common">Brown bryozoan</name>
    <name type="synonym">Sertularia neritina</name>
    <dbReference type="NCBI Taxonomy" id="10212"/>
    <lineage>
        <taxon>Eukaryota</taxon>
        <taxon>Metazoa</taxon>
        <taxon>Spiralia</taxon>
        <taxon>Lophotrochozoa</taxon>
        <taxon>Bryozoa</taxon>
        <taxon>Gymnolaemata</taxon>
        <taxon>Cheilostomatida</taxon>
        <taxon>Flustrina</taxon>
        <taxon>Buguloidea</taxon>
        <taxon>Bugulidae</taxon>
        <taxon>Bugula</taxon>
    </lineage>
</organism>
<evidence type="ECO:0000256" key="1">
    <source>
        <dbReference type="ARBA" id="ARBA00004604"/>
    </source>
</evidence>
<evidence type="ECO:0000256" key="5">
    <source>
        <dbReference type="ARBA" id="ARBA00023242"/>
    </source>
</evidence>
<keyword evidence="10" id="KW-1185">Reference proteome</keyword>
<evidence type="ECO:0000313" key="10">
    <source>
        <dbReference type="Proteomes" id="UP000593567"/>
    </source>
</evidence>
<evidence type="ECO:0000256" key="2">
    <source>
        <dbReference type="ARBA" id="ARBA00005819"/>
    </source>
</evidence>
<evidence type="ECO:0000256" key="4">
    <source>
        <dbReference type="ARBA" id="ARBA00022884"/>
    </source>
</evidence>
<dbReference type="Pfam" id="PF00076">
    <property type="entry name" value="RRM_1"/>
    <property type="match status" value="1"/>
</dbReference>
<dbReference type="GO" id="GO:0003723">
    <property type="term" value="F:RNA binding"/>
    <property type="evidence" value="ECO:0007669"/>
    <property type="project" value="UniProtKB-UniRule"/>
</dbReference>
<keyword evidence="4 6" id="KW-0694">RNA-binding</keyword>
<name>A0A7J7IV31_BUGNE</name>
<keyword evidence="5" id="KW-0539">Nucleus</keyword>
<protein>
    <recommendedName>
        <fullName evidence="3">Activator of basal transcription 1</fullName>
    </recommendedName>
</protein>
<feature type="region of interest" description="Disordered" evidence="7">
    <location>
        <begin position="1"/>
        <end position="38"/>
    </location>
</feature>
<dbReference type="GO" id="GO:0005730">
    <property type="term" value="C:nucleolus"/>
    <property type="evidence" value="ECO:0007669"/>
    <property type="project" value="UniProtKB-SubCell"/>
</dbReference>
<reference evidence="9" key="1">
    <citation type="submission" date="2020-06" db="EMBL/GenBank/DDBJ databases">
        <title>Draft genome of Bugula neritina, a colonial animal packing powerful symbionts and potential medicines.</title>
        <authorList>
            <person name="Rayko M."/>
        </authorList>
    </citation>
    <scope>NUCLEOTIDE SEQUENCE [LARGE SCALE GENOMIC DNA]</scope>
    <source>
        <strain evidence="9">Kwan_BN1</strain>
    </source>
</reference>
<evidence type="ECO:0000256" key="7">
    <source>
        <dbReference type="SAM" id="MobiDB-lite"/>
    </source>
</evidence>
<dbReference type="InterPro" id="IPR039119">
    <property type="entry name" value="ABT1/Esf2"/>
</dbReference>
<dbReference type="OrthoDB" id="287393at2759"/>
<dbReference type="GO" id="GO:0000472">
    <property type="term" value="P:endonucleolytic cleavage to generate mature 5'-end of SSU-rRNA from (SSU-rRNA, 5.8S rRNA, LSU-rRNA)"/>
    <property type="evidence" value="ECO:0007669"/>
    <property type="project" value="TreeGrafter"/>
</dbReference>
<gene>
    <name evidence="9" type="ORF">EB796_023982</name>
</gene>